<dbReference type="CDD" id="cd01347">
    <property type="entry name" value="ligand_gated_channel"/>
    <property type="match status" value="1"/>
</dbReference>
<evidence type="ECO:0000256" key="10">
    <source>
        <dbReference type="PROSITE-ProRule" id="PRU01360"/>
    </source>
</evidence>
<keyword evidence="4 10" id="KW-1134">Transmembrane beta strand</keyword>
<accession>A0ABT7LK27</accession>
<dbReference type="InterPro" id="IPR010105">
    <property type="entry name" value="TonB_sidphr_rcpt"/>
</dbReference>
<dbReference type="RefSeq" id="WP_285982128.1">
    <property type="nucleotide sequence ID" value="NZ_JASVDS010000002.1"/>
</dbReference>
<keyword evidence="3 10" id="KW-0813">Transport</keyword>
<dbReference type="Proteomes" id="UP001238603">
    <property type="component" value="Unassembled WGS sequence"/>
</dbReference>
<evidence type="ECO:0000256" key="7">
    <source>
        <dbReference type="ARBA" id="ARBA00023136"/>
    </source>
</evidence>
<feature type="chain" id="PRO_5046744232" evidence="13">
    <location>
        <begin position="31"/>
        <end position="719"/>
    </location>
</feature>
<dbReference type="NCBIfam" id="TIGR01783">
    <property type="entry name" value="TonB-siderophor"/>
    <property type="match status" value="1"/>
</dbReference>
<keyword evidence="13" id="KW-0732">Signal</keyword>
<evidence type="ECO:0000256" key="12">
    <source>
        <dbReference type="SAM" id="MobiDB-lite"/>
    </source>
</evidence>
<evidence type="ECO:0000256" key="3">
    <source>
        <dbReference type="ARBA" id="ARBA00022448"/>
    </source>
</evidence>
<reference evidence="16 17" key="1">
    <citation type="submission" date="2023-06" db="EMBL/GenBank/DDBJ databases">
        <title>Pelomonas sp. APW6 16S ribosomal RNA gene genome sequencing and assembly.</title>
        <authorList>
            <person name="Woo H."/>
        </authorList>
    </citation>
    <scope>NUCLEOTIDE SEQUENCE [LARGE SCALE GENOMIC DNA]</scope>
    <source>
        <strain evidence="16 17">APW6</strain>
    </source>
</reference>
<feature type="domain" description="TonB-dependent receptor-like beta-barrel" evidence="14">
    <location>
        <begin position="233"/>
        <end position="685"/>
    </location>
</feature>
<evidence type="ECO:0000256" key="5">
    <source>
        <dbReference type="ARBA" id="ARBA00022692"/>
    </source>
</evidence>
<keyword evidence="6 11" id="KW-0798">TonB box</keyword>
<evidence type="ECO:0000256" key="4">
    <source>
        <dbReference type="ARBA" id="ARBA00022452"/>
    </source>
</evidence>
<organism evidence="16 17">
    <name type="scientific">Roseateles subflavus</name>
    <dbReference type="NCBI Taxonomy" id="3053353"/>
    <lineage>
        <taxon>Bacteria</taxon>
        <taxon>Pseudomonadati</taxon>
        <taxon>Pseudomonadota</taxon>
        <taxon>Betaproteobacteria</taxon>
        <taxon>Burkholderiales</taxon>
        <taxon>Sphaerotilaceae</taxon>
        <taxon>Roseateles</taxon>
    </lineage>
</organism>
<evidence type="ECO:0000313" key="17">
    <source>
        <dbReference type="Proteomes" id="UP001238603"/>
    </source>
</evidence>
<dbReference type="InterPro" id="IPR036942">
    <property type="entry name" value="Beta-barrel_TonB_sf"/>
</dbReference>
<evidence type="ECO:0000256" key="8">
    <source>
        <dbReference type="ARBA" id="ARBA00023170"/>
    </source>
</evidence>
<keyword evidence="17" id="KW-1185">Reference proteome</keyword>
<comment type="caution">
    <text evidence="16">The sequence shown here is derived from an EMBL/GenBank/DDBJ whole genome shotgun (WGS) entry which is preliminary data.</text>
</comment>
<dbReference type="PANTHER" id="PTHR32552:SF83">
    <property type="entry name" value="BLR3904 PROTEIN"/>
    <property type="match status" value="1"/>
</dbReference>
<protein>
    <submittedName>
        <fullName evidence="16">TonB-dependent receptor</fullName>
    </submittedName>
</protein>
<dbReference type="Gene3D" id="2.170.130.10">
    <property type="entry name" value="TonB-dependent receptor, plug domain"/>
    <property type="match status" value="1"/>
</dbReference>
<evidence type="ECO:0000256" key="6">
    <source>
        <dbReference type="ARBA" id="ARBA00023077"/>
    </source>
</evidence>
<evidence type="ECO:0000256" key="2">
    <source>
        <dbReference type="ARBA" id="ARBA00009810"/>
    </source>
</evidence>
<evidence type="ECO:0000256" key="1">
    <source>
        <dbReference type="ARBA" id="ARBA00004571"/>
    </source>
</evidence>
<evidence type="ECO:0000256" key="13">
    <source>
        <dbReference type="SAM" id="SignalP"/>
    </source>
</evidence>
<evidence type="ECO:0000259" key="14">
    <source>
        <dbReference type="Pfam" id="PF00593"/>
    </source>
</evidence>
<keyword evidence="7 10" id="KW-0472">Membrane</keyword>
<dbReference type="Pfam" id="PF00593">
    <property type="entry name" value="TonB_dep_Rec_b-barrel"/>
    <property type="match status" value="1"/>
</dbReference>
<dbReference type="InterPro" id="IPR000531">
    <property type="entry name" value="Beta-barrel_TonB"/>
</dbReference>
<dbReference type="PANTHER" id="PTHR32552">
    <property type="entry name" value="FERRICHROME IRON RECEPTOR-RELATED"/>
    <property type="match status" value="1"/>
</dbReference>
<dbReference type="Pfam" id="PF07715">
    <property type="entry name" value="Plug"/>
    <property type="match status" value="1"/>
</dbReference>
<name>A0ABT7LK27_9BURK</name>
<evidence type="ECO:0000313" key="16">
    <source>
        <dbReference type="EMBL" id="MDL5032025.1"/>
    </source>
</evidence>
<evidence type="ECO:0000259" key="15">
    <source>
        <dbReference type="Pfam" id="PF07715"/>
    </source>
</evidence>
<keyword evidence="9 10" id="KW-0998">Cell outer membrane</keyword>
<sequence length="719" mass="78085">MARITSRISRSLPHVVATACALACVQVASAQSAGNSLPSVAVSGRSADAPVSVGGFGDTPAAKLPFQASVLNADRLADAGLSSLAGLVNLDASVQDSYNAAGYVSYLKVRGFDLDNRFNYRRDGLPINAETTLALGNKSGVEVFKGTSGIQAGTSSPGGLVNLVVKRPTTKLLSATLSVSERGTAEASLDWSQRFGAGEAVGVRVNASAATLRPELDDAPGSRRLLAVATDARLSRDTLVEAEFEWNRQSQRSQPGMSLLGSKLPSAEDIDPRRNLNNLPWALPTVFDNTQGSLRVQHQLDANWKAQAHLGFQRLKTDDRLAYAYGCSAENHYDRYCSDGSFDRYDFRSEGERRHTEALDLSVQGRAQALGLAHQIAAGVLTTHAKSRFHQQAYNWSGNGSIYPDKDQVTPADPTLSDESTNRDERSTELYVRDAVQIDAQWQAFLGLRHTRIQRDSIRTNGSRATSYSQSLNTPWIGLSYAISPSLMAYGSWGQGMESDVTPNRKRFGAQAGQALPAIKSRQVELGLKSGSSTVDWSIAWFDIQRPVWIDAGACDDATPGSCTRVEDGRARHRGLEAQADLKWSGGGLLGSWMELKARREGSADAATNGLQPVNVPKRNIKLQLRQTVIAGLQGQIGLVYEGPRAVLPDNSVLIGGWSRLDAGVRYEQAMGTRLYTWRVGVDNLTDKRAWRESPYQYGHAYLYPLAPRTWRASLEVSL</sequence>
<dbReference type="Gene3D" id="2.40.170.20">
    <property type="entry name" value="TonB-dependent receptor, beta-barrel domain"/>
    <property type="match status" value="1"/>
</dbReference>
<dbReference type="EMBL" id="JASVDS010000002">
    <property type="protein sequence ID" value="MDL5032025.1"/>
    <property type="molecule type" value="Genomic_DNA"/>
</dbReference>
<dbReference type="InterPro" id="IPR012910">
    <property type="entry name" value="Plug_dom"/>
</dbReference>
<dbReference type="SUPFAM" id="SSF56935">
    <property type="entry name" value="Porins"/>
    <property type="match status" value="1"/>
</dbReference>
<dbReference type="InterPro" id="IPR039426">
    <property type="entry name" value="TonB-dep_rcpt-like"/>
</dbReference>
<comment type="similarity">
    <text evidence="2 10 11">Belongs to the TonB-dependent receptor family.</text>
</comment>
<keyword evidence="8 16" id="KW-0675">Receptor</keyword>
<gene>
    <name evidence="16" type="ORF">QRD43_08900</name>
</gene>
<keyword evidence="5 10" id="KW-0812">Transmembrane</keyword>
<feature type="signal peptide" evidence="13">
    <location>
        <begin position="1"/>
        <end position="30"/>
    </location>
</feature>
<evidence type="ECO:0000256" key="9">
    <source>
        <dbReference type="ARBA" id="ARBA00023237"/>
    </source>
</evidence>
<proteinExistence type="inferred from homology"/>
<evidence type="ECO:0000256" key="11">
    <source>
        <dbReference type="RuleBase" id="RU003357"/>
    </source>
</evidence>
<dbReference type="InterPro" id="IPR037066">
    <property type="entry name" value="Plug_dom_sf"/>
</dbReference>
<dbReference type="PROSITE" id="PS52016">
    <property type="entry name" value="TONB_DEPENDENT_REC_3"/>
    <property type="match status" value="1"/>
</dbReference>
<comment type="subcellular location">
    <subcellularLocation>
        <location evidence="1 10">Cell outer membrane</location>
        <topology evidence="1 10">Multi-pass membrane protein</topology>
    </subcellularLocation>
</comment>
<feature type="domain" description="TonB-dependent receptor plug" evidence="15">
    <location>
        <begin position="62"/>
        <end position="159"/>
    </location>
</feature>
<feature type="region of interest" description="Disordered" evidence="12">
    <location>
        <begin position="400"/>
        <end position="427"/>
    </location>
</feature>